<dbReference type="EMBL" id="JBHRZN010000001">
    <property type="protein sequence ID" value="MFC3848776.1"/>
    <property type="molecule type" value="Genomic_DNA"/>
</dbReference>
<sequence>MEQAFEERLPGLEKAMQKRYRQENPENSNPIPHEPLRIMYLRAYNQMQEMACHAPSLVDSAYLTTTSSVSTGSDDGCIRWARGTAKLDDRKSGRKLHAGDRMVAVQAVDFIDVSTIRRQIASSVTSAAFEQLRRLMVEVPPPNARRTTAETYRLCRAQDASGSVLD</sequence>
<name>A0ABV7ZMZ9_9CORY</name>
<evidence type="ECO:0000313" key="1">
    <source>
        <dbReference type="EMBL" id="MFC3848776.1"/>
    </source>
</evidence>
<dbReference type="Proteomes" id="UP001595751">
    <property type="component" value="Unassembled WGS sequence"/>
</dbReference>
<evidence type="ECO:0000313" key="2">
    <source>
        <dbReference type="Proteomes" id="UP001595751"/>
    </source>
</evidence>
<reference evidence="2" key="1">
    <citation type="journal article" date="2019" name="Int. J. Syst. Evol. Microbiol.">
        <title>The Global Catalogue of Microorganisms (GCM) 10K type strain sequencing project: providing services to taxonomists for standard genome sequencing and annotation.</title>
        <authorList>
            <consortium name="The Broad Institute Genomics Platform"/>
            <consortium name="The Broad Institute Genome Sequencing Center for Infectious Disease"/>
            <person name="Wu L."/>
            <person name="Ma J."/>
        </authorList>
    </citation>
    <scope>NUCLEOTIDE SEQUENCE [LARGE SCALE GENOMIC DNA]</scope>
    <source>
        <strain evidence="2">CCUG 53252</strain>
    </source>
</reference>
<proteinExistence type="predicted"/>
<keyword evidence="2" id="KW-1185">Reference proteome</keyword>
<dbReference type="RefSeq" id="WP_290291969.1">
    <property type="nucleotide sequence ID" value="NZ_CP047211.1"/>
</dbReference>
<accession>A0ABV7ZMZ9</accession>
<protein>
    <submittedName>
        <fullName evidence="1">Uncharacterized protein</fullName>
    </submittedName>
</protein>
<gene>
    <name evidence="1" type="ORF">ACFORJ_01140</name>
</gene>
<comment type="caution">
    <text evidence="1">The sequence shown here is derived from an EMBL/GenBank/DDBJ whole genome shotgun (WGS) entry which is preliminary data.</text>
</comment>
<organism evidence="1 2">
    <name type="scientific">Corynebacterium hansenii</name>
    <dbReference type="NCBI Taxonomy" id="394964"/>
    <lineage>
        <taxon>Bacteria</taxon>
        <taxon>Bacillati</taxon>
        <taxon>Actinomycetota</taxon>
        <taxon>Actinomycetes</taxon>
        <taxon>Mycobacteriales</taxon>
        <taxon>Corynebacteriaceae</taxon>
        <taxon>Corynebacterium</taxon>
    </lineage>
</organism>